<reference evidence="4" key="1">
    <citation type="journal article" date="2019" name="Int. J. Syst. Evol. Microbiol.">
        <title>The Global Catalogue of Microorganisms (GCM) 10K type strain sequencing project: providing services to taxonomists for standard genome sequencing and annotation.</title>
        <authorList>
            <consortium name="The Broad Institute Genomics Platform"/>
            <consortium name="The Broad Institute Genome Sequencing Center for Infectious Disease"/>
            <person name="Wu L."/>
            <person name="Ma J."/>
        </authorList>
    </citation>
    <scope>NUCLEOTIDE SEQUENCE [LARGE SCALE GENOMIC DNA]</scope>
    <source>
        <strain evidence="4">JCM 4594</strain>
    </source>
</reference>
<comment type="caution">
    <text evidence="3">The sequence shown here is derived from an EMBL/GenBank/DDBJ whole genome shotgun (WGS) entry which is preliminary data.</text>
</comment>
<dbReference type="Gene3D" id="3.10.180.10">
    <property type="entry name" value="2,3-Dihydroxybiphenyl 1,2-Dioxygenase, domain 1"/>
    <property type="match status" value="2"/>
</dbReference>
<dbReference type="RefSeq" id="WP_202519131.1">
    <property type="nucleotide sequence ID" value="NZ_BMUU01000013.1"/>
</dbReference>
<evidence type="ECO:0000313" key="3">
    <source>
        <dbReference type="EMBL" id="GGY59331.1"/>
    </source>
</evidence>
<evidence type="ECO:0000256" key="1">
    <source>
        <dbReference type="ARBA" id="ARBA00022723"/>
    </source>
</evidence>
<dbReference type="InterPro" id="IPR051785">
    <property type="entry name" value="MMCE/EMCE_epimerase"/>
</dbReference>
<dbReference type="InterPro" id="IPR029068">
    <property type="entry name" value="Glyas_Bleomycin-R_OHBP_Dase"/>
</dbReference>
<keyword evidence="4" id="KW-1185">Reference proteome</keyword>
<evidence type="ECO:0000313" key="4">
    <source>
        <dbReference type="Proteomes" id="UP000600946"/>
    </source>
</evidence>
<protein>
    <recommendedName>
        <fullName evidence="2">VOC domain-containing protein</fullName>
    </recommendedName>
</protein>
<dbReference type="PANTHER" id="PTHR43048:SF3">
    <property type="entry name" value="METHYLMALONYL-COA EPIMERASE, MITOCHONDRIAL"/>
    <property type="match status" value="1"/>
</dbReference>
<dbReference type="InterPro" id="IPR004360">
    <property type="entry name" value="Glyas_Fos-R_dOase_dom"/>
</dbReference>
<gene>
    <name evidence="3" type="ORF">GCM10010326_62740</name>
</gene>
<dbReference type="InterPro" id="IPR037523">
    <property type="entry name" value="VOC_core"/>
</dbReference>
<sequence>MPRQEAEAGQRTGRIGIPSIRRVDHFAFTVLDLDAAVQFFAEVLGGELCYIEGPVQDQQGDWMRRKLGVHPRAVAHVAMVRVGPDTNLELFQYAAPVQRTAPVPLGDPGGRRMALRVANVDAVAGRLRERDDVTVTCDAVCPTVWPGDSVRRVGFTTSWGLELQLSGSAAPLAAPRGAAPSGPAEVLGADHLALTVADLEASVRFFTEVVGARPLPLVGPRERSGVRAKLRLGPTDRIELRQYEGDGTPPAPGNADVGGSHLAFHVDDVDAAAAYLAAQPGVDVMGEPETITHGPIEGNRWVYFTTPIGVQMEVLRMPDGQLPYERLTDARRASSHAFDWAH</sequence>
<organism evidence="3 4">
    <name type="scientific">Streptomyces xanthochromogenes</name>
    <dbReference type="NCBI Taxonomy" id="67384"/>
    <lineage>
        <taxon>Bacteria</taxon>
        <taxon>Bacillati</taxon>
        <taxon>Actinomycetota</taxon>
        <taxon>Actinomycetes</taxon>
        <taxon>Kitasatosporales</taxon>
        <taxon>Streptomycetaceae</taxon>
        <taxon>Streptomyces</taxon>
    </lineage>
</organism>
<dbReference type="SUPFAM" id="SSF54593">
    <property type="entry name" value="Glyoxalase/Bleomycin resistance protein/Dihydroxybiphenyl dioxygenase"/>
    <property type="match status" value="2"/>
</dbReference>
<proteinExistence type="predicted"/>
<name>A0ABQ3AP17_9ACTN</name>
<keyword evidence="1" id="KW-0479">Metal-binding</keyword>
<dbReference type="PROSITE" id="PS51819">
    <property type="entry name" value="VOC"/>
    <property type="match status" value="2"/>
</dbReference>
<dbReference type="GeneID" id="96294172"/>
<dbReference type="EMBL" id="BMUU01000013">
    <property type="protein sequence ID" value="GGY59331.1"/>
    <property type="molecule type" value="Genomic_DNA"/>
</dbReference>
<accession>A0ABQ3AP17</accession>
<dbReference type="PANTHER" id="PTHR43048">
    <property type="entry name" value="METHYLMALONYL-COA EPIMERASE"/>
    <property type="match status" value="1"/>
</dbReference>
<dbReference type="Pfam" id="PF00903">
    <property type="entry name" value="Glyoxalase"/>
    <property type="match status" value="2"/>
</dbReference>
<dbReference type="Proteomes" id="UP000600946">
    <property type="component" value="Unassembled WGS sequence"/>
</dbReference>
<feature type="domain" description="VOC" evidence="2">
    <location>
        <begin position="188"/>
        <end position="317"/>
    </location>
</feature>
<feature type="domain" description="VOC" evidence="2">
    <location>
        <begin position="22"/>
        <end position="168"/>
    </location>
</feature>
<evidence type="ECO:0000259" key="2">
    <source>
        <dbReference type="PROSITE" id="PS51819"/>
    </source>
</evidence>